<evidence type="ECO:0000313" key="2">
    <source>
        <dbReference type="Proteomes" id="UP000658720"/>
    </source>
</evidence>
<keyword evidence="2" id="KW-1185">Reference proteome</keyword>
<name>A0ABR9VT61_9SYNC</name>
<dbReference type="Proteomes" id="UP000658720">
    <property type="component" value="Unassembled WGS sequence"/>
</dbReference>
<dbReference type="EMBL" id="JADEVV010000032">
    <property type="protein sequence ID" value="MBE9254529.1"/>
    <property type="molecule type" value="Genomic_DNA"/>
</dbReference>
<sequence>MGQFLSLPTLRFVPAAQINDAQGAFAASANTLYLSEELLAQGNVFTLTQVFLEEYGHYLDSQLNHEDTPGDEGEYFAAVVMGQPLSDLDILRLQSENDWAMVTLDGQPTVIEQSGFNIVQITNNNFDDGVNSLFDPLASGRYSNDTDNNGDKLKVSGNKITWESDHGIYLFDSFIPRSLDFYGGNPQINGDSVVWDHGYLGNGISLYKTGWHTPQLLPSHYVGGNNPQVYDGKVVWQNGQGEDAHIFFYDGLTTIALSDLPESRSFFNHSPRIYGSNIVWSSGNWYWLGDNPQIHHAQIYWYNGERTVQLTNSPFFNSSPVASEQIIAWTTLSYNELGWGISSFDENNGFSGVHIYDINTSQTTQISSASPIRDLQVSGRNTVWQEGSNEDVATTIMFYDGTTVINLSNTKLGGEFDSNPKLFGNKVVWERWDGIDYEIMYYDGNSTRQVTNNNRDDRYPQVSDEIVAWTGYDGNDWEIYQTYIGPDNGLRDKLTTTLIRFQNTDRPGTYLYVGEQEAVSIRQNYRNFVEEGLAFQVATSQTDPLLQPLYRFRNTSPGREGTYLFSGTEEAVSIRQNYPNFVEEGIAFYTYFGGVGGGMTNFNRFQNNELSGTYLFAGPAESASIVAGHYPFAYEGPAFAAGG</sequence>
<proteinExistence type="predicted"/>
<gene>
    <name evidence="1" type="ORF">IQ217_11900</name>
</gene>
<dbReference type="RefSeq" id="WP_194020104.1">
    <property type="nucleotide sequence ID" value="NZ_JADEVV010000032.1"/>
</dbReference>
<accession>A0ABR9VT61</accession>
<protein>
    <submittedName>
        <fullName evidence="1">Uncharacterized protein</fullName>
    </submittedName>
</protein>
<evidence type="ECO:0000313" key="1">
    <source>
        <dbReference type="EMBL" id="MBE9254529.1"/>
    </source>
</evidence>
<organism evidence="1 2">
    <name type="scientific">Synechocystis salina LEGE 00031</name>
    <dbReference type="NCBI Taxonomy" id="1828736"/>
    <lineage>
        <taxon>Bacteria</taxon>
        <taxon>Bacillati</taxon>
        <taxon>Cyanobacteriota</taxon>
        <taxon>Cyanophyceae</taxon>
        <taxon>Synechococcales</taxon>
        <taxon>Merismopediaceae</taxon>
        <taxon>Synechocystis</taxon>
    </lineage>
</organism>
<reference evidence="1 2" key="1">
    <citation type="submission" date="2020-10" db="EMBL/GenBank/DDBJ databases">
        <authorList>
            <person name="Castelo-Branco R."/>
            <person name="Eusebio N."/>
            <person name="Adriana R."/>
            <person name="Vieira A."/>
            <person name="Brugerolle De Fraissinette N."/>
            <person name="Rezende De Castro R."/>
            <person name="Schneider M.P."/>
            <person name="Vasconcelos V."/>
            <person name="Leao P.N."/>
        </authorList>
    </citation>
    <scope>NUCLEOTIDE SEQUENCE [LARGE SCALE GENOMIC DNA]</scope>
    <source>
        <strain evidence="1 2">LEGE 00031</strain>
    </source>
</reference>
<comment type="caution">
    <text evidence="1">The sequence shown here is derived from an EMBL/GenBank/DDBJ whole genome shotgun (WGS) entry which is preliminary data.</text>
</comment>